<sequence length="409" mass="45933">MALLTDSEVLRNLAHILKTNVSACKSIGAPFFAQLKRILNDMLSIYQVTSGNLNKAVNEHGEAILKQPLLKTMRVVKKEILTLLSTWIAHAFESRSDTPLVSPAAVIEHVIQPLFATVLADYEMNVPAAREPKVLSLLSISIVSLKDDASPQVPAILDAVFACTLEMINKDMEAFPEHRTNFFQLLSALNRHCFNVLISLDDSSFNLIIQAIVWAFKHTMRNVAEIGIEILRELLTKVAAPENKSHAQLFYQKYFMNILEHVLGVVTDQNQVPFIGLTNLAETVCLLFQAAESSIEVPLNPQNPSQPNMDFVYESIATLFSSHFSKNLTDAQIRVTIKGFFSFNRMLSKMREHIRDFLVQIKEEAGEDTADLFLEEKEAEIQRVQNEKRAIPGVANPNDLVDDDEVEMV</sequence>
<dbReference type="Proteomes" id="UP000887574">
    <property type="component" value="Unplaced"/>
</dbReference>
<dbReference type="SUPFAM" id="SSF48371">
    <property type="entry name" value="ARM repeat"/>
    <property type="match status" value="1"/>
</dbReference>
<name>A0A915EB12_9BILA</name>
<keyword evidence="4" id="KW-0653">Protein transport</keyword>
<dbReference type="GO" id="GO:0005049">
    <property type="term" value="F:nuclear export signal receptor activity"/>
    <property type="evidence" value="ECO:0007669"/>
    <property type="project" value="InterPro"/>
</dbReference>
<dbReference type="InterPro" id="IPR016024">
    <property type="entry name" value="ARM-type_fold"/>
</dbReference>
<evidence type="ECO:0000256" key="3">
    <source>
        <dbReference type="ARBA" id="ARBA00022448"/>
    </source>
</evidence>
<evidence type="ECO:0000256" key="2">
    <source>
        <dbReference type="ARBA" id="ARBA00009466"/>
    </source>
</evidence>
<evidence type="ECO:0000313" key="7">
    <source>
        <dbReference type="Proteomes" id="UP000887574"/>
    </source>
</evidence>
<organism evidence="7 8">
    <name type="scientific">Ditylenchus dipsaci</name>
    <dbReference type="NCBI Taxonomy" id="166011"/>
    <lineage>
        <taxon>Eukaryota</taxon>
        <taxon>Metazoa</taxon>
        <taxon>Ecdysozoa</taxon>
        <taxon>Nematoda</taxon>
        <taxon>Chromadorea</taxon>
        <taxon>Rhabditida</taxon>
        <taxon>Tylenchina</taxon>
        <taxon>Tylenchomorpha</taxon>
        <taxon>Sphaerularioidea</taxon>
        <taxon>Anguinidae</taxon>
        <taxon>Anguininae</taxon>
        <taxon>Ditylenchus</taxon>
    </lineage>
</organism>
<dbReference type="AlphaFoldDB" id="A0A915EB12"/>
<evidence type="ECO:0000313" key="8">
    <source>
        <dbReference type="WBParaSite" id="jg4447.2"/>
    </source>
</evidence>
<comment type="similarity">
    <text evidence="2">Belongs to the exportin family.</text>
</comment>
<evidence type="ECO:0000256" key="1">
    <source>
        <dbReference type="ARBA" id="ARBA00004123"/>
    </source>
</evidence>
<accession>A0A915EB12</accession>
<proteinExistence type="inferred from homology"/>
<dbReference type="WBParaSite" id="jg4447.2">
    <property type="protein sequence ID" value="jg4447.2"/>
    <property type="gene ID" value="jg4447"/>
</dbReference>
<dbReference type="PANTHER" id="PTHR11223:SF2">
    <property type="entry name" value="EXPORTIN-1"/>
    <property type="match status" value="1"/>
</dbReference>
<dbReference type="SMART" id="SM01102">
    <property type="entry name" value="CRM1_C"/>
    <property type="match status" value="1"/>
</dbReference>
<keyword evidence="3" id="KW-0813">Transport</keyword>
<dbReference type="Gene3D" id="1.25.10.10">
    <property type="entry name" value="Leucine-rich Repeat Variant"/>
    <property type="match status" value="1"/>
</dbReference>
<dbReference type="GO" id="GO:0006611">
    <property type="term" value="P:protein export from nucleus"/>
    <property type="evidence" value="ECO:0007669"/>
    <property type="project" value="InterPro"/>
</dbReference>
<dbReference type="GO" id="GO:0005737">
    <property type="term" value="C:cytoplasm"/>
    <property type="evidence" value="ECO:0007669"/>
    <property type="project" value="TreeGrafter"/>
</dbReference>
<evidence type="ECO:0000256" key="4">
    <source>
        <dbReference type="ARBA" id="ARBA00022927"/>
    </source>
</evidence>
<dbReference type="GO" id="GO:0005634">
    <property type="term" value="C:nucleus"/>
    <property type="evidence" value="ECO:0007669"/>
    <property type="project" value="UniProtKB-SubCell"/>
</dbReference>
<comment type="subcellular location">
    <subcellularLocation>
        <location evidence="1">Nucleus</location>
    </subcellularLocation>
</comment>
<keyword evidence="7" id="KW-1185">Reference proteome</keyword>
<dbReference type="GO" id="GO:0000056">
    <property type="term" value="P:ribosomal small subunit export from nucleus"/>
    <property type="evidence" value="ECO:0007669"/>
    <property type="project" value="TreeGrafter"/>
</dbReference>
<keyword evidence="5" id="KW-0539">Nucleus</keyword>
<dbReference type="Pfam" id="PF08767">
    <property type="entry name" value="CRM1_C"/>
    <property type="match status" value="1"/>
</dbReference>
<dbReference type="InterPro" id="IPR014877">
    <property type="entry name" value="XPO1_C_dom"/>
</dbReference>
<dbReference type="GO" id="GO:0000055">
    <property type="term" value="P:ribosomal large subunit export from nucleus"/>
    <property type="evidence" value="ECO:0007669"/>
    <property type="project" value="TreeGrafter"/>
</dbReference>
<dbReference type="InterPro" id="IPR045065">
    <property type="entry name" value="XPO1/5"/>
</dbReference>
<protein>
    <submittedName>
        <fullName evidence="8">Exportin-1 C-terminal domain-containing protein</fullName>
    </submittedName>
</protein>
<feature type="domain" description="Exportin-1 C-terminal" evidence="6">
    <location>
        <begin position="34"/>
        <end position="366"/>
    </location>
</feature>
<dbReference type="PANTHER" id="PTHR11223">
    <property type="entry name" value="EXPORTIN 1/5"/>
    <property type="match status" value="1"/>
</dbReference>
<reference evidence="8" key="1">
    <citation type="submission" date="2022-11" db="UniProtKB">
        <authorList>
            <consortium name="WormBaseParasite"/>
        </authorList>
    </citation>
    <scope>IDENTIFICATION</scope>
</reference>
<dbReference type="InterPro" id="IPR011989">
    <property type="entry name" value="ARM-like"/>
</dbReference>
<evidence type="ECO:0000256" key="5">
    <source>
        <dbReference type="ARBA" id="ARBA00023242"/>
    </source>
</evidence>
<evidence type="ECO:0000259" key="6">
    <source>
        <dbReference type="SMART" id="SM01102"/>
    </source>
</evidence>